<reference evidence="2" key="1">
    <citation type="journal article" date="2014" name="Genome Biol.">
        <title>Genome analysis of a major urban malaria vector mosquito, Anopheles stephensi.</title>
        <authorList>
            <person name="Jiang X."/>
            <person name="Peery A."/>
            <person name="Hall A.B."/>
            <person name="Sharma A."/>
            <person name="Chen X.G."/>
            <person name="Waterhouse R.M."/>
            <person name="Komissarov A."/>
            <person name="Riehle M.M."/>
            <person name="Shouche Y."/>
            <person name="Sharakhova M.V."/>
            <person name="Lawson D."/>
            <person name="Pakpour N."/>
            <person name="Arensburger P."/>
            <person name="Davidson V.L."/>
            <person name="Eiglmeier K."/>
            <person name="Emrich S."/>
            <person name="George P."/>
            <person name="Kennedy R.C."/>
            <person name="Mane S.P."/>
            <person name="Maslen G."/>
            <person name="Oringanje C."/>
            <person name="Qi Y."/>
            <person name="Settlage R."/>
            <person name="Tojo M."/>
            <person name="Tubio J.M."/>
            <person name="Unger M.F."/>
            <person name="Wang B."/>
            <person name="Vernick K.D."/>
            <person name="Ribeiro J.M."/>
            <person name="James A.A."/>
            <person name="Michel K."/>
            <person name="Riehle M.A."/>
            <person name="Luckhart S."/>
            <person name="Sharakhov I.V."/>
            <person name="Tu Z."/>
        </authorList>
    </citation>
    <scope>NUCLEOTIDE SEQUENCE [LARGE SCALE GENOMIC DNA]</scope>
    <source>
        <strain evidence="2">Indian</strain>
    </source>
</reference>
<proteinExistence type="predicted"/>
<dbReference type="VEuPathDB" id="VectorBase:ASTE000588"/>
<name>A0A182YPW2_ANOST</name>
<dbReference type="VEuPathDB" id="VectorBase:ASTEI20_041937"/>
<evidence type="ECO:0000313" key="1">
    <source>
        <dbReference type="EnsemblMetazoa" id="ASTEI10498-PA"/>
    </source>
</evidence>
<protein>
    <submittedName>
        <fullName evidence="1">Uncharacterized protein</fullName>
    </submittedName>
</protein>
<reference evidence="1" key="2">
    <citation type="submission" date="2020-05" db="UniProtKB">
        <authorList>
            <consortium name="EnsemblMetazoa"/>
        </authorList>
    </citation>
    <scope>IDENTIFICATION</scope>
    <source>
        <strain evidence="1">Indian</strain>
    </source>
</reference>
<keyword evidence="2" id="KW-1185">Reference proteome</keyword>
<accession>A0A182YPW2</accession>
<organism evidence="1 2">
    <name type="scientific">Anopheles stephensi</name>
    <name type="common">Indo-Pakistan malaria mosquito</name>
    <dbReference type="NCBI Taxonomy" id="30069"/>
    <lineage>
        <taxon>Eukaryota</taxon>
        <taxon>Metazoa</taxon>
        <taxon>Ecdysozoa</taxon>
        <taxon>Arthropoda</taxon>
        <taxon>Hexapoda</taxon>
        <taxon>Insecta</taxon>
        <taxon>Pterygota</taxon>
        <taxon>Neoptera</taxon>
        <taxon>Endopterygota</taxon>
        <taxon>Diptera</taxon>
        <taxon>Nematocera</taxon>
        <taxon>Culicoidea</taxon>
        <taxon>Culicidae</taxon>
        <taxon>Anophelinae</taxon>
        <taxon>Anopheles</taxon>
    </lineage>
</organism>
<dbReference type="KEGG" id="aste:118509468"/>
<evidence type="ECO:0000313" key="2">
    <source>
        <dbReference type="Proteomes" id="UP000076408"/>
    </source>
</evidence>
<sequence>MKLTVAFVLFALVCAVYAQTDAAKDAAKNATDKVKDKAALPDAPKLDKDAVTTPDPKDASKKVEDAAGKAKEAAGKAKDVADKIGTQLTGGF</sequence>
<dbReference type="GeneID" id="118509468"/>
<dbReference type="Proteomes" id="UP000076408">
    <property type="component" value="Unassembled WGS sequence"/>
</dbReference>
<dbReference type="OMA" id="CAVYAQT"/>
<dbReference type="RefSeq" id="XP_035905989.1">
    <property type="nucleotide sequence ID" value="XM_036050096.1"/>
</dbReference>
<dbReference type="VEuPathDB" id="VectorBase:ASTEI10498"/>
<dbReference type="AlphaFoldDB" id="A0A182YPW2"/>
<dbReference type="EnsemblMetazoa" id="ASTEI10498-RA">
    <property type="protein sequence ID" value="ASTEI10498-PA"/>
    <property type="gene ID" value="ASTEI10498"/>
</dbReference>